<protein>
    <submittedName>
        <fullName evidence="3">Uncharacterized protein LOC106158402</fullName>
    </submittedName>
</protein>
<dbReference type="RefSeq" id="XP_013389807.1">
    <property type="nucleotide sequence ID" value="XM_013534353.1"/>
</dbReference>
<dbReference type="KEGG" id="lak:106158402"/>
<keyword evidence="2" id="KW-1185">Reference proteome</keyword>
<evidence type="ECO:0000313" key="3">
    <source>
        <dbReference type="RefSeq" id="XP_013389807.1"/>
    </source>
</evidence>
<dbReference type="GeneID" id="106158402"/>
<evidence type="ECO:0000256" key="1">
    <source>
        <dbReference type="SAM" id="Coils"/>
    </source>
</evidence>
<sequence length="317" mass="37084">MSRLVKTWQKLSNQHAHNEVVLERTLQNYARQRRYRMATVNQEVLDTWQTLKNIHICPSEDTRLAKKHLGQGNESQEEKLKTILPLLRSKTFEKTQKELTLARQRTEMALYLKGETEDLSSSYLDLPQITTSENFIFATIKPKQPPKAGIITDTSDWGSRAGSRLKKWTSHADIPQDGRKHHDGTLRKWSSTIAMPLVAVPEVNDADESTPPSPQQETVKLPKIVNIDPKFPPVRSRNESVMSDIMNRKRKRRQKLPPLEQRIKKFYDNVEEFVTREERAKKRKEEEARKKKLKEEEELRKRYNLFNPIIYDSDDDG</sequence>
<gene>
    <name evidence="3" type="primary">LOC106158402</name>
</gene>
<accession>A0A1S3HUT7</accession>
<evidence type="ECO:0000313" key="2">
    <source>
        <dbReference type="Proteomes" id="UP000085678"/>
    </source>
</evidence>
<dbReference type="AlphaFoldDB" id="A0A1S3HUT7"/>
<dbReference type="Proteomes" id="UP000085678">
    <property type="component" value="Unplaced"/>
</dbReference>
<keyword evidence="1" id="KW-0175">Coiled coil</keyword>
<name>A0A1S3HUT7_LINAN</name>
<reference evidence="3" key="1">
    <citation type="submission" date="2025-08" db="UniProtKB">
        <authorList>
            <consortium name="RefSeq"/>
        </authorList>
    </citation>
    <scope>IDENTIFICATION</scope>
    <source>
        <tissue evidence="3">Gonads</tissue>
    </source>
</reference>
<dbReference type="InParanoid" id="A0A1S3HUT7"/>
<organism evidence="2 3">
    <name type="scientific">Lingula anatina</name>
    <name type="common">Brachiopod</name>
    <name type="synonym">Lingula unguis</name>
    <dbReference type="NCBI Taxonomy" id="7574"/>
    <lineage>
        <taxon>Eukaryota</taxon>
        <taxon>Metazoa</taxon>
        <taxon>Spiralia</taxon>
        <taxon>Lophotrochozoa</taxon>
        <taxon>Brachiopoda</taxon>
        <taxon>Linguliformea</taxon>
        <taxon>Lingulata</taxon>
        <taxon>Lingulida</taxon>
        <taxon>Linguloidea</taxon>
        <taxon>Lingulidae</taxon>
        <taxon>Lingula</taxon>
    </lineage>
</organism>
<proteinExistence type="predicted"/>
<feature type="coiled-coil region" evidence="1">
    <location>
        <begin position="267"/>
        <end position="302"/>
    </location>
</feature>